<feature type="modified residue" description="4-aspartylphosphate" evidence="2">
    <location>
        <position position="69"/>
    </location>
</feature>
<sequence>MNEQIIRNDELDRSNAIVASNAEIFRYAISSILSQQHLADTVLTTSNWSSVQAHLLRAHCTKLAVINTDVLNGQGHGMMRRLRLSYPHLRIVVVGQTRERMKILSLISAGAHAYILESMPMDEIAKAVRMVAAGHIYLPDMVGDLSMPEPESARPAGALTRRQQQVLQLLVGGASNKEIAHALNLAEGTIKVHLSGLFKALGVHNRTGAVASVHAQAY</sequence>
<protein>
    <submittedName>
        <fullName evidence="5">LuxR family two component transcriptional regulator</fullName>
    </submittedName>
</protein>
<dbReference type="AlphaFoldDB" id="A0A2T4YUG3"/>
<evidence type="ECO:0000313" key="5">
    <source>
        <dbReference type="EMBL" id="PTM47450.1"/>
    </source>
</evidence>
<evidence type="ECO:0000256" key="2">
    <source>
        <dbReference type="PROSITE-ProRule" id="PRU00169"/>
    </source>
</evidence>
<dbReference type="GO" id="GO:0003677">
    <property type="term" value="F:DNA binding"/>
    <property type="evidence" value="ECO:0007669"/>
    <property type="project" value="UniProtKB-KW"/>
</dbReference>
<comment type="caution">
    <text evidence="5">The sequence shown here is derived from an EMBL/GenBank/DDBJ whole genome shotgun (WGS) entry which is preliminary data.</text>
</comment>
<evidence type="ECO:0000259" key="3">
    <source>
        <dbReference type="PROSITE" id="PS50043"/>
    </source>
</evidence>
<evidence type="ECO:0000259" key="4">
    <source>
        <dbReference type="PROSITE" id="PS50110"/>
    </source>
</evidence>
<dbReference type="Pfam" id="PF00196">
    <property type="entry name" value="GerE"/>
    <property type="match status" value="1"/>
</dbReference>
<proteinExistence type="predicted"/>
<dbReference type="SMART" id="SM00421">
    <property type="entry name" value="HTH_LUXR"/>
    <property type="match status" value="1"/>
</dbReference>
<gene>
    <name evidence="5" type="ORF">C8J24_0847</name>
</gene>
<dbReference type="Gene3D" id="3.40.50.2300">
    <property type="match status" value="1"/>
</dbReference>
<feature type="domain" description="HTH luxR-type" evidence="3">
    <location>
        <begin position="152"/>
        <end position="217"/>
    </location>
</feature>
<reference evidence="5 6" key="1">
    <citation type="submission" date="2018-04" db="EMBL/GenBank/DDBJ databases">
        <title>Genomic Encyclopedia of Type Strains, Phase III (KMG-III): the genomes of soil and plant-associated and newly described type strains.</title>
        <authorList>
            <person name="Whitman W."/>
        </authorList>
    </citation>
    <scope>NUCLEOTIDE SEQUENCE [LARGE SCALE GENOMIC DNA]</scope>
    <source>
        <strain evidence="5 6">NW12</strain>
    </source>
</reference>
<dbReference type="PRINTS" id="PR00038">
    <property type="entry name" value="HTHLUXR"/>
</dbReference>
<dbReference type="GO" id="GO:0000160">
    <property type="term" value="P:phosphorelay signal transduction system"/>
    <property type="evidence" value="ECO:0007669"/>
    <property type="project" value="InterPro"/>
</dbReference>
<dbReference type="SUPFAM" id="SSF52172">
    <property type="entry name" value="CheY-like"/>
    <property type="match status" value="1"/>
</dbReference>
<keyword evidence="6" id="KW-1185">Reference proteome</keyword>
<feature type="domain" description="Response regulatory" evidence="4">
    <location>
        <begin position="15"/>
        <end position="132"/>
    </location>
</feature>
<dbReference type="EMBL" id="PZZN01000001">
    <property type="protein sequence ID" value="PTM47450.1"/>
    <property type="molecule type" value="Genomic_DNA"/>
</dbReference>
<name>A0A2T4YUG3_9SPHN</name>
<dbReference type="InterPro" id="IPR051015">
    <property type="entry name" value="EvgA-like"/>
</dbReference>
<dbReference type="PROSITE" id="PS50043">
    <property type="entry name" value="HTH_LUXR_2"/>
    <property type="match status" value="1"/>
</dbReference>
<dbReference type="SUPFAM" id="SSF46894">
    <property type="entry name" value="C-terminal effector domain of the bipartite response regulators"/>
    <property type="match status" value="1"/>
</dbReference>
<accession>A0A2T4YUG3</accession>
<dbReference type="PANTHER" id="PTHR45566:SF1">
    <property type="entry name" value="HTH-TYPE TRANSCRIPTIONAL REGULATOR YHJB-RELATED"/>
    <property type="match status" value="1"/>
</dbReference>
<dbReference type="GO" id="GO:0006355">
    <property type="term" value="P:regulation of DNA-templated transcription"/>
    <property type="evidence" value="ECO:0007669"/>
    <property type="project" value="InterPro"/>
</dbReference>
<keyword evidence="2" id="KW-0597">Phosphoprotein</keyword>
<dbReference type="CDD" id="cd06170">
    <property type="entry name" value="LuxR_C_like"/>
    <property type="match status" value="1"/>
</dbReference>
<evidence type="ECO:0000313" key="6">
    <source>
        <dbReference type="Proteomes" id="UP000240996"/>
    </source>
</evidence>
<dbReference type="RefSeq" id="WP_107930512.1">
    <property type="nucleotide sequence ID" value="NZ_PZZN01000001.1"/>
</dbReference>
<dbReference type="PROSITE" id="PS50110">
    <property type="entry name" value="RESPONSE_REGULATORY"/>
    <property type="match status" value="1"/>
</dbReference>
<dbReference type="InterPro" id="IPR011006">
    <property type="entry name" value="CheY-like_superfamily"/>
</dbReference>
<evidence type="ECO:0000256" key="1">
    <source>
        <dbReference type="ARBA" id="ARBA00023125"/>
    </source>
</evidence>
<dbReference type="Proteomes" id="UP000240996">
    <property type="component" value="Unassembled WGS sequence"/>
</dbReference>
<dbReference type="InterPro" id="IPR016032">
    <property type="entry name" value="Sig_transdc_resp-reg_C-effctor"/>
</dbReference>
<dbReference type="InterPro" id="IPR001789">
    <property type="entry name" value="Sig_transdc_resp-reg_receiver"/>
</dbReference>
<keyword evidence="1" id="KW-0238">DNA-binding</keyword>
<dbReference type="InterPro" id="IPR000792">
    <property type="entry name" value="Tscrpt_reg_LuxR_C"/>
</dbReference>
<dbReference type="PANTHER" id="PTHR45566">
    <property type="entry name" value="HTH-TYPE TRANSCRIPTIONAL REGULATOR YHJB-RELATED"/>
    <property type="match status" value="1"/>
</dbReference>
<organism evidence="5 6">
    <name type="scientific">Sphingomonas aerolata</name>
    <dbReference type="NCBI Taxonomy" id="185951"/>
    <lineage>
        <taxon>Bacteria</taxon>
        <taxon>Pseudomonadati</taxon>
        <taxon>Pseudomonadota</taxon>
        <taxon>Alphaproteobacteria</taxon>
        <taxon>Sphingomonadales</taxon>
        <taxon>Sphingomonadaceae</taxon>
        <taxon>Sphingomonas</taxon>
    </lineage>
</organism>